<organism evidence="1 2">
    <name type="scientific">Vaccinium darrowii</name>
    <dbReference type="NCBI Taxonomy" id="229202"/>
    <lineage>
        <taxon>Eukaryota</taxon>
        <taxon>Viridiplantae</taxon>
        <taxon>Streptophyta</taxon>
        <taxon>Embryophyta</taxon>
        <taxon>Tracheophyta</taxon>
        <taxon>Spermatophyta</taxon>
        <taxon>Magnoliopsida</taxon>
        <taxon>eudicotyledons</taxon>
        <taxon>Gunneridae</taxon>
        <taxon>Pentapetalae</taxon>
        <taxon>asterids</taxon>
        <taxon>Ericales</taxon>
        <taxon>Ericaceae</taxon>
        <taxon>Vaccinioideae</taxon>
        <taxon>Vaccinieae</taxon>
        <taxon>Vaccinium</taxon>
    </lineage>
</organism>
<reference evidence="1 2" key="1">
    <citation type="journal article" date="2021" name="Hortic Res">
        <title>High-quality reference genome and annotation aids understanding of berry development for evergreen blueberry (Vaccinium darrowii).</title>
        <authorList>
            <person name="Yu J."/>
            <person name="Hulse-Kemp A.M."/>
            <person name="Babiker E."/>
            <person name="Staton M."/>
        </authorList>
    </citation>
    <scope>NUCLEOTIDE SEQUENCE [LARGE SCALE GENOMIC DNA]</scope>
    <source>
        <strain evidence="2">cv. NJ 8807/NJ 8810</strain>
        <tissue evidence="1">Young leaf</tissue>
    </source>
</reference>
<protein>
    <submittedName>
        <fullName evidence="1">Uncharacterized protein</fullName>
    </submittedName>
</protein>
<dbReference type="Proteomes" id="UP000828048">
    <property type="component" value="Chromosome 5"/>
</dbReference>
<sequence length="403" mass="45995">MCPLCNAGVENSSDLLLHCKLALEHLVRSIALVDIEVGRNDVVFNNKVWDEAQILDLVKIRMAIWIKSKCNIKDYSVEDFKRCLEEMTDNTRLQEVKRLDESIRKLSDSSGESIRKLTEVTDRHTTTMEGFNETMEGLKNLITTLNAKYDQIQEKVSSSTSAPILQNPPQNLGQGHVCKKRQLFMIDVDDEEEEFMEAQQEMTQEDTTEEFHISMHALSGVQSFKTMRIKGFIKRIAVNILVDWKYPQFPGSRYVQIVEAKEMQQLLNKRFPGVMAQVCSIQANPSTEEHPDLTQILQDYNDVFEEPKGLPPFRAHDHQIPLKPAPVLKLPDYTKPFVLECDASGKGVGAVLMQEGQPIAFYSKALSSTSLGLSTYEKELLAVVMAVTKWRHYLLGRKFFYQD</sequence>
<gene>
    <name evidence="1" type="ORF">Vadar_034607</name>
</gene>
<evidence type="ECO:0000313" key="1">
    <source>
        <dbReference type="EMBL" id="KAH7848172.1"/>
    </source>
</evidence>
<name>A0ACB7Y3W9_9ERIC</name>
<dbReference type="EMBL" id="CM037155">
    <property type="protein sequence ID" value="KAH7848172.1"/>
    <property type="molecule type" value="Genomic_DNA"/>
</dbReference>
<evidence type="ECO:0000313" key="2">
    <source>
        <dbReference type="Proteomes" id="UP000828048"/>
    </source>
</evidence>
<comment type="caution">
    <text evidence="1">The sequence shown here is derived from an EMBL/GenBank/DDBJ whole genome shotgun (WGS) entry which is preliminary data.</text>
</comment>
<keyword evidence="2" id="KW-1185">Reference proteome</keyword>
<accession>A0ACB7Y3W9</accession>
<proteinExistence type="predicted"/>